<dbReference type="SUPFAM" id="SSF50447">
    <property type="entry name" value="Translation proteins"/>
    <property type="match status" value="1"/>
</dbReference>
<dbReference type="InterPro" id="IPR035647">
    <property type="entry name" value="EFG_III/V"/>
</dbReference>
<dbReference type="CDD" id="cd03713">
    <property type="entry name" value="EFG_mtEFG_C"/>
    <property type="match status" value="1"/>
</dbReference>
<dbReference type="PRINTS" id="PR00315">
    <property type="entry name" value="ELONGATNFCT"/>
</dbReference>
<evidence type="ECO:0000256" key="6">
    <source>
        <dbReference type="ARBA" id="ARBA00024731"/>
    </source>
</evidence>
<dbReference type="GO" id="GO:0003746">
    <property type="term" value="F:translation elongation factor activity"/>
    <property type="evidence" value="ECO:0007669"/>
    <property type="project" value="UniProtKB-UniRule"/>
</dbReference>
<dbReference type="PANTHER" id="PTHR43261">
    <property type="entry name" value="TRANSLATION ELONGATION FACTOR G-RELATED"/>
    <property type="match status" value="1"/>
</dbReference>
<proteinExistence type="inferred from homology"/>
<dbReference type="InterPro" id="IPR009022">
    <property type="entry name" value="EFG_III"/>
</dbReference>
<dbReference type="Gene3D" id="3.30.70.240">
    <property type="match status" value="1"/>
</dbReference>
<dbReference type="InterPro" id="IPR027417">
    <property type="entry name" value="P-loop_NTPase"/>
</dbReference>
<organism evidence="9 10">
    <name type="scientific">Planctopirus hydrillae</name>
    <dbReference type="NCBI Taxonomy" id="1841610"/>
    <lineage>
        <taxon>Bacteria</taxon>
        <taxon>Pseudomonadati</taxon>
        <taxon>Planctomycetota</taxon>
        <taxon>Planctomycetia</taxon>
        <taxon>Planctomycetales</taxon>
        <taxon>Planctomycetaceae</taxon>
        <taxon>Planctopirus</taxon>
    </lineage>
</organism>
<dbReference type="GO" id="GO:0005525">
    <property type="term" value="F:GTP binding"/>
    <property type="evidence" value="ECO:0007669"/>
    <property type="project" value="UniProtKB-UniRule"/>
</dbReference>
<dbReference type="Pfam" id="PF00009">
    <property type="entry name" value="GTP_EFTU"/>
    <property type="match status" value="1"/>
</dbReference>
<dbReference type="PANTHER" id="PTHR43261:SF1">
    <property type="entry name" value="RIBOSOME-RELEASING FACTOR 2, MITOCHONDRIAL"/>
    <property type="match status" value="1"/>
</dbReference>
<feature type="domain" description="Tr-type G" evidence="8">
    <location>
        <begin position="6"/>
        <end position="286"/>
    </location>
</feature>
<dbReference type="GO" id="GO:0032790">
    <property type="term" value="P:ribosome disassembly"/>
    <property type="evidence" value="ECO:0007669"/>
    <property type="project" value="TreeGrafter"/>
</dbReference>
<dbReference type="Pfam" id="PF22042">
    <property type="entry name" value="EF-G_D2"/>
    <property type="match status" value="1"/>
</dbReference>
<accession>A0A1C3EAY7</accession>
<evidence type="ECO:0000313" key="10">
    <source>
        <dbReference type="Proteomes" id="UP000094828"/>
    </source>
</evidence>
<dbReference type="PROSITE" id="PS51722">
    <property type="entry name" value="G_TR_2"/>
    <property type="match status" value="1"/>
</dbReference>
<dbReference type="FunFam" id="3.30.70.240:FF:000001">
    <property type="entry name" value="Elongation factor G"/>
    <property type="match status" value="1"/>
</dbReference>
<dbReference type="Gene3D" id="3.30.70.870">
    <property type="entry name" value="Elongation Factor G (Translational Gtpase), domain 3"/>
    <property type="match status" value="1"/>
</dbReference>
<dbReference type="Pfam" id="PF14492">
    <property type="entry name" value="EFG_III"/>
    <property type="match status" value="1"/>
</dbReference>
<evidence type="ECO:0000256" key="2">
    <source>
        <dbReference type="ARBA" id="ARBA00022741"/>
    </source>
</evidence>
<gene>
    <name evidence="9" type="ORF">A6X21_00580</name>
</gene>
<dbReference type="NCBIfam" id="TIGR00231">
    <property type="entry name" value="small_GTP"/>
    <property type="match status" value="1"/>
</dbReference>
<evidence type="ECO:0000256" key="7">
    <source>
        <dbReference type="NCBIfam" id="TIGR00484"/>
    </source>
</evidence>
<dbReference type="InterPro" id="IPR020568">
    <property type="entry name" value="Ribosomal_Su5_D2-typ_SF"/>
</dbReference>
<evidence type="ECO:0000313" key="9">
    <source>
        <dbReference type="EMBL" id="ODA30403.1"/>
    </source>
</evidence>
<evidence type="ECO:0000256" key="5">
    <source>
        <dbReference type="ARBA" id="ARBA00023134"/>
    </source>
</evidence>
<dbReference type="SUPFAM" id="SSF54211">
    <property type="entry name" value="Ribosomal protein S5 domain 2-like"/>
    <property type="match status" value="1"/>
</dbReference>
<dbReference type="CDD" id="cd16262">
    <property type="entry name" value="EFG_III"/>
    <property type="match status" value="1"/>
</dbReference>
<dbReference type="InterPro" id="IPR000640">
    <property type="entry name" value="EFG_V-like"/>
</dbReference>
<dbReference type="CDD" id="cd01886">
    <property type="entry name" value="EF-G"/>
    <property type="match status" value="1"/>
</dbReference>
<dbReference type="OrthoDB" id="9804431at2"/>
<dbReference type="InterPro" id="IPR009000">
    <property type="entry name" value="Transl_B-barrel_sf"/>
</dbReference>
<dbReference type="SMART" id="SM00889">
    <property type="entry name" value="EFG_IV"/>
    <property type="match status" value="1"/>
</dbReference>
<dbReference type="InterPro" id="IPR000795">
    <property type="entry name" value="T_Tr_GTP-bd_dom"/>
</dbReference>
<dbReference type="Proteomes" id="UP000094828">
    <property type="component" value="Unassembled WGS sequence"/>
</dbReference>
<dbReference type="Pfam" id="PF00679">
    <property type="entry name" value="EFG_C"/>
    <property type="match status" value="1"/>
</dbReference>
<dbReference type="InterPro" id="IPR053905">
    <property type="entry name" value="EF-G-like_DII"/>
</dbReference>
<evidence type="ECO:0000256" key="4">
    <source>
        <dbReference type="ARBA" id="ARBA00022917"/>
    </source>
</evidence>
<evidence type="ECO:0000256" key="3">
    <source>
        <dbReference type="ARBA" id="ARBA00022768"/>
    </source>
</evidence>
<name>A0A1C3EAY7_9PLAN</name>
<dbReference type="PROSITE" id="PS00301">
    <property type="entry name" value="G_TR_1"/>
    <property type="match status" value="1"/>
</dbReference>
<dbReference type="EMBL" id="LYDR01000110">
    <property type="protein sequence ID" value="ODA30403.1"/>
    <property type="molecule type" value="Genomic_DNA"/>
</dbReference>
<dbReference type="FunFam" id="3.40.50.300:FF:000029">
    <property type="entry name" value="Elongation factor G"/>
    <property type="match status" value="1"/>
</dbReference>
<comment type="function">
    <text evidence="6">Catalyzes the GTP-dependent ribosomal translocation step during translation elongation. During this step, the ribosome changes from the pre-translocational (PRE) to the post-translocational (POST) state as the newly formed A-site-bound peptidyl-tRNA and P-site-bound deacylated tRNA move to the P and E sites, respectively. Catalyzes the coordinated movement of the two tRNA molecules, the mRNA and conformational changes in the ribosome.</text>
</comment>
<keyword evidence="5" id="KW-0342">GTP-binding</keyword>
<comment type="similarity">
    <text evidence="1">Belongs to the TRAFAC class translation factor GTPase superfamily. Classic translation factor GTPase family. EF-G/EF-2 subfamily.</text>
</comment>
<evidence type="ECO:0000259" key="8">
    <source>
        <dbReference type="PROSITE" id="PS51722"/>
    </source>
</evidence>
<dbReference type="InterPro" id="IPR005517">
    <property type="entry name" value="Transl_elong_EFG/EF2_IV"/>
</dbReference>
<keyword evidence="3 9" id="KW-0251">Elongation factor</keyword>
<dbReference type="InterPro" id="IPR031157">
    <property type="entry name" value="G_TR_CS"/>
</dbReference>
<dbReference type="AlphaFoldDB" id="A0A1C3EAY7"/>
<dbReference type="NCBIfam" id="TIGR00484">
    <property type="entry name" value="EF-G"/>
    <property type="match status" value="1"/>
</dbReference>
<sequence length="691" mass="75874">MIRDISSIRNIGIIAHIDAGKTTTTERILFYAGEIHNPGNVDDGNTVTDFDPEEAQRGITIYSAAISCSWRGCSINIIDTPGHVDFTAEVQRSLRVLDGGVVVFSAVEGVEAQSETVWRQADGFKVPRICFINKLDRIGANFERVVGQITDRLQGVPLVLSIPIGSGPATNSDGFTGIVDLLRMEAVYFDKESKGREIRREPIPAACQDQADDYRTQLIESVAMLDEAVFAVYDETGDIPLADLNRLIREGTITGQFQPLLCGASLDYIGVQPILDAVVDYLPSPLDVPPVEGRHPKKESVEIRKPNEDEPFAGLVFKVQVDEHSELYFVRVYSGVLKSRSRMLNPRTGERELISQLWKMQADSRVKLDEAGAGDIVGVVGPKTSVTGDTLCEANQPILLESITFPETVISMAIEPETSADRKKLEETLKLLAKQDPTFRAKISEETGQTIVSGMGELHLEIISKRMERDFHLKMRIHKPRVTYRETICKAVEFEEVFERQAGATSLYAMIKLRAEPLESAQSVVVENKMKPGAFPAELTQVLIQAMNDESKSGGTVGYPLMNMKLQVLGAGFREGETNEIAVRAAAASAVRRVLDDAGVMLLEPVMKLEVVTPNDFVGNVTADLNSRRASILNTGLRGNLVVIEAEVPLSGMFGYSTQVRSLSQGRASYSMEPLRFAPAPDSVLKTMLGE</sequence>
<dbReference type="RefSeq" id="WP_068848620.1">
    <property type="nucleotide sequence ID" value="NZ_LYDR01000110.1"/>
</dbReference>
<reference evidence="9 10" key="1">
    <citation type="submission" date="2016-05" db="EMBL/GenBank/DDBJ databases">
        <title>Genomic and physiological characterization of Planctopirus sp. isolated from fresh water lake.</title>
        <authorList>
            <person name="Subhash Y."/>
            <person name="Ramana C."/>
        </authorList>
    </citation>
    <scope>NUCLEOTIDE SEQUENCE [LARGE SCALE GENOMIC DNA]</scope>
    <source>
        <strain evidence="9 10">JC280</strain>
    </source>
</reference>
<dbReference type="Gene3D" id="3.30.230.10">
    <property type="match status" value="1"/>
</dbReference>
<dbReference type="InterPro" id="IPR041095">
    <property type="entry name" value="EFG_II"/>
</dbReference>
<dbReference type="CDD" id="cd04088">
    <property type="entry name" value="EFG_mtEFG_II"/>
    <property type="match status" value="1"/>
</dbReference>
<keyword evidence="4" id="KW-0648">Protein biosynthesis</keyword>
<dbReference type="InterPro" id="IPR035649">
    <property type="entry name" value="EFG_V"/>
</dbReference>
<dbReference type="Pfam" id="PF03764">
    <property type="entry name" value="EFG_IV"/>
    <property type="match status" value="1"/>
</dbReference>
<dbReference type="Gene3D" id="3.40.50.300">
    <property type="entry name" value="P-loop containing nucleotide triphosphate hydrolases"/>
    <property type="match status" value="1"/>
</dbReference>
<dbReference type="SUPFAM" id="SSF52540">
    <property type="entry name" value="P-loop containing nucleoside triphosphate hydrolases"/>
    <property type="match status" value="1"/>
</dbReference>
<dbReference type="Gene3D" id="2.40.30.10">
    <property type="entry name" value="Translation factors"/>
    <property type="match status" value="1"/>
</dbReference>
<dbReference type="InterPro" id="IPR004540">
    <property type="entry name" value="Transl_elong_EFG/EF2"/>
</dbReference>
<dbReference type="STRING" id="1841610.A6X21_00580"/>
<dbReference type="InterPro" id="IPR005225">
    <property type="entry name" value="Small_GTP-bd"/>
</dbReference>
<dbReference type="InterPro" id="IPR014721">
    <property type="entry name" value="Ribsml_uS5_D2-typ_fold_subgr"/>
</dbReference>
<protein>
    <recommendedName>
        <fullName evidence="7">Elongation factor G</fullName>
    </recommendedName>
</protein>
<comment type="caution">
    <text evidence="9">The sequence shown here is derived from an EMBL/GenBank/DDBJ whole genome shotgun (WGS) entry which is preliminary data.</text>
</comment>
<keyword evidence="10" id="KW-1185">Reference proteome</keyword>
<dbReference type="SMART" id="SM00838">
    <property type="entry name" value="EFG_C"/>
    <property type="match status" value="1"/>
</dbReference>
<dbReference type="GO" id="GO:0003924">
    <property type="term" value="F:GTPase activity"/>
    <property type="evidence" value="ECO:0007669"/>
    <property type="project" value="InterPro"/>
</dbReference>
<evidence type="ECO:0000256" key="1">
    <source>
        <dbReference type="ARBA" id="ARBA00005870"/>
    </source>
</evidence>
<keyword evidence="2" id="KW-0547">Nucleotide-binding</keyword>
<dbReference type="SUPFAM" id="SSF54980">
    <property type="entry name" value="EF-G C-terminal domain-like"/>
    <property type="match status" value="2"/>
</dbReference>
<dbReference type="FunFam" id="3.30.70.870:FF:000001">
    <property type="entry name" value="Elongation factor G"/>
    <property type="match status" value="1"/>
</dbReference>
<dbReference type="NCBIfam" id="NF009381">
    <property type="entry name" value="PRK12740.1-5"/>
    <property type="match status" value="1"/>
</dbReference>